<dbReference type="InterPro" id="IPR000056">
    <property type="entry name" value="Ribul_P_3_epim-like"/>
</dbReference>
<dbReference type="AlphaFoldDB" id="A0AAU8FX18"/>
<dbReference type="PANTHER" id="PTHR11749">
    <property type="entry name" value="RIBULOSE-5-PHOSPHATE-3-EPIMERASE"/>
    <property type="match status" value="1"/>
</dbReference>
<dbReference type="EMBL" id="CP159290">
    <property type="protein sequence ID" value="XCH28365.1"/>
    <property type="molecule type" value="Genomic_DNA"/>
</dbReference>
<dbReference type="SUPFAM" id="SSF51366">
    <property type="entry name" value="Ribulose-phoshate binding barrel"/>
    <property type="match status" value="1"/>
</dbReference>
<dbReference type="RefSeq" id="WP_353706923.1">
    <property type="nucleotide sequence ID" value="NZ_CP159290.1"/>
</dbReference>
<dbReference type="GO" id="GO:0046872">
    <property type="term" value="F:metal ion binding"/>
    <property type="evidence" value="ECO:0007669"/>
    <property type="project" value="UniProtKB-KW"/>
</dbReference>
<proteinExistence type="predicted"/>
<organism evidence="3">
    <name type="scientific">Cellulosimicrobium sp. ES-005</name>
    <dbReference type="NCBI Taxonomy" id="3163031"/>
    <lineage>
        <taxon>Bacteria</taxon>
        <taxon>Bacillati</taxon>
        <taxon>Actinomycetota</taxon>
        <taxon>Actinomycetes</taxon>
        <taxon>Micrococcales</taxon>
        <taxon>Promicromonosporaceae</taxon>
        <taxon>Cellulosimicrobium</taxon>
    </lineage>
</organism>
<evidence type="ECO:0008006" key="4">
    <source>
        <dbReference type="Google" id="ProtNLM"/>
    </source>
</evidence>
<dbReference type="Pfam" id="PF00834">
    <property type="entry name" value="Ribul_P_3_epim"/>
    <property type="match status" value="1"/>
</dbReference>
<reference evidence="3" key="1">
    <citation type="submission" date="2024-06" db="EMBL/GenBank/DDBJ databases">
        <title>Complete genome sequence of the cellulolytic actinobacterium, Cellulosimicrobium ES-005.</title>
        <authorList>
            <person name="Matthews C.T."/>
            <person name="Underwood K.D."/>
            <person name="Ghanchi K.M."/>
            <person name="Fields S.D."/>
            <person name="Gardner S.G."/>
        </authorList>
    </citation>
    <scope>NUCLEOTIDE SEQUENCE</scope>
    <source>
        <strain evidence="3">ES-005</strain>
    </source>
</reference>
<dbReference type="InterPro" id="IPR013785">
    <property type="entry name" value="Aldolase_TIM"/>
</dbReference>
<keyword evidence="1" id="KW-0479">Metal-binding</keyword>
<protein>
    <recommendedName>
        <fullName evidence="4">Ribulose-phosphate 3-epimerase</fullName>
    </recommendedName>
</protein>
<accession>A0AAU8FX18</accession>
<dbReference type="GO" id="GO:0005975">
    <property type="term" value="P:carbohydrate metabolic process"/>
    <property type="evidence" value="ECO:0007669"/>
    <property type="project" value="InterPro"/>
</dbReference>
<evidence type="ECO:0000313" key="3">
    <source>
        <dbReference type="EMBL" id="XCH28365.1"/>
    </source>
</evidence>
<gene>
    <name evidence="3" type="ORF">ABRQ22_12175</name>
</gene>
<dbReference type="Gene3D" id="3.20.20.70">
    <property type="entry name" value="Aldolase class I"/>
    <property type="match status" value="1"/>
</dbReference>
<keyword evidence="2" id="KW-0413">Isomerase</keyword>
<name>A0AAU8FX18_9MICO</name>
<evidence type="ECO:0000256" key="1">
    <source>
        <dbReference type="ARBA" id="ARBA00022723"/>
    </source>
</evidence>
<dbReference type="GO" id="GO:0016857">
    <property type="term" value="F:racemase and epimerase activity, acting on carbohydrates and derivatives"/>
    <property type="evidence" value="ECO:0007669"/>
    <property type="project" value="InterPro"/>
</dbReference>
<dbReference type="InterPro" id="IPR011060">
    <property type="entry name" value="RibuloseP-bd_barrel"/>
</dbReference>
<evidence type="ECO:0000256" key="2">
    <source>
        <dbReference type="ARBA" id="ARBA00023235"/>
    </source>
</evidence>
<sequence length="220" mass="22874">MSAPRTRVAASFWSTPRDRVAAEADRLARAGLRTVHWDRTDGRYAAAGGFTAAEASAVTAGSGLAAEAHLMVEEPLREVDRWTDFCELVVVHAGTRDWRAALDRVRARGARAGVALSPGVEVPEVEPGTDVLVMSITPGHAGSTFQVDALATVGQVAAPGHAVGLDGGVTRSIIPRALRAGATWLVSGTDLVASKDPHGWLTAARATGVAPRRDEDVGAG</sequence>